<dbReference type="Proteomes" id="UP000480178">
    <property type="component" value="Chromosome"/>
</dbReference>
<sequence length="476" mass="54369">MQPVLEKPSIFERFNNWARTSITLKLISIGILILILLIPSSMLTSLIYERERYRDDAIDEVSGKWGDSQTIGGPVLTIPYEVVLEDAKGKVSTITEYAHFLPEDLVINGRIQPEVRKRGIYEVVLYNTQLEAKGHFSYPKYGELKIPKEKLQLQDAFISIGIPDMRGIKEKVALQWNDSTYYFNPGIVTKDVFASGISLPLNLDEKDKYTFSFKLNLNGSKDLHFLPVGKETTVNLHSNWNNPSFIGAFLPDNRQVNTDGFTAQWKVLHLNRNFSQQWKGTSANFKTQPNRNNEYEEYTDYAVTSVSSSDVESAAFGVKLLLPIDEYQKTMRSAKYNIMFIFITFLAFFFVEVLNKKRIHPIQYLLVGFAITLFYILLLSISEHVGFNLAYLISCICILLLITFYAKSVLKSNKLTYLVSGILVVLYGFFYSLLQLQDYALLLGSIGLLLILAVVMYLSKDIDWYNINAVKQEKAE</sequence>
<feature type="transmembrane region" description="Helical" evidence="1">
    <location>
        <begin position="439"/>
        <end position="458"/>
    </location>
</feature>
<dbReference type="EMBL" id="CP048222">
    <property type="protein sequence ID" value="QHT69445.1"/>
    <property type="molecule type" value="Genomic_DNA"/>
</dbReference>
<keyword evidence="3" id="KW-1185">Reference proteome</keyword>
<dbReference type="InterPro" id="IPR010364">
    <property type="entry name" value="Uncharacterised_IM_CreD"/>
</dbReference>
<evidence type="ECO:0000256" key="1">
    <source>
        <dbReference type="SAM" id="Phobius"/>
    </source>
</evidence>
<keyword evidence="1" id="KW-1133">Transmembrane helix</keyword>
<dbReference type="RefSeq" id="WP_162445434.1">
    <property type="nucleotide sequence ID" value="NZ_CP048222.1"/>
</dbReference>
<gene>
    <name evidence="2" type="primary">creD</name>
    <name evidence="2" type="ORF">GXP67_23780</name>
</gene>
<dbReference type="AlphaFoldDB" id="A0A6C0GN47"/>
<dbReference type="NCBIfam" id="NF008712">
    <property type="entry name" value="PRK11715.1-1"/>
    <property type="match status" value="1"/>
</dbReference>
<organism evidence="2 3">
    <name type="scientific">Rhodocytophaga rosea</name>
    <dbReference type="NCBI Taxonomy" id="2704465"/>
    <lineage>
        <taxon>Bacteria</taxon>
        <taxon>Pseudomonadati</taxon>
        <taxon>Bacteroidota</taxon>
        <taxon>Cytophagia</taxon>
        <taxon>Cytophagales</taxon>
        <taxon>Rhodocytophagaceae</taxon>
        <taxon>Rhodocytophaga</taxon>
    </lineage>
</organism>
<evidence type="ECO:0000313" key="3">
    <source>
        <dbReference type="Proteomes" id="UP000480178"/>
    </source>
</evidence>
<accession>A0A6C0GN47</accession>
<dbReference type="PIRSF" id="PIRSF004548">
    <property type="entry name" value="CreD"/>
    <property type="match status" value="1"/>
</dbReference>
<keyword evidence="1" id="KW-0472">Membrane</keyword>
<feature type="transmembrane region" description="Helical" evidence="1">
    <location>
        <begin position="362"/>
        <end position="381"/>
    </location>
</feature>
<evidence type="ECO:0000313" key="2">
    <source>
        <dbReference type="EMBL" id="QHT69445.1"/>
    </source>
</evidence>
<dbReference type="PANTHER" id="PTHR30092:SF0">
    <property type="entry name" value="INNER MEMBRANE PROTEIN CRED"/>
    <property type="match status" value="1"/>
</dbReference>
<proteinExistence type="predicted"/>
<keyword evidence="1" id="KW-0812">Transmembrane</keyword>
<feature type="transmembrane region" description="Helical" evidence="1">
    <location>
        <begin position="415"/>
        <end position="433"/>
    </location>
</feature>
<dbReference type="GO" id="GO:0005886">
    <property type="term" value="C:plasma membrane"/>
    <property type="evidence" value="ECO:0007669"/>
    <property type="project" value="TreeGrafter"/>
</dbReference>
<dbReference type="Pfam" id="PF06123">
    <property type="entry name" value="CreD"/>
    <property type="match status" value="1"/>
</dbReference>
<feature type="transmembrane region" description="Helical" evidence="1">
    <location>
        <begin position="26"/>
        <end position="48"/>
    </location>
</feature>
<feature type="transmembrane region" description="Helical" evidence="1">
    <location>
        <begin position="387"/>
        <end position="406"/>
    </location>
</feature>
<dbReference type="PANTHER" id="PTHR30092">
    <property type="entry name" value="INNER MEMBRANE PROTEIN CRED"/>
    <property type="match status" value="1"/>
</dbReference>
<name>A0A6C0GN47_9BACT</name>
<feature type="transmembrane region" description="Helical" evidence="1">
    <location>
        <begin position="336"/>
        <end position="355"/>
    </location>
</feature>
<dbReference type="KEGG" id="rhoz:GXP67_23780"/>
<reference evidence="2 3" key="1">
    <citation type="submission" date="2020-01" db="EMBL/GenBank/DDBJ databases">
        <authorList>
            <person name="Kim M.K."/>
        </authorList>
    </citation>
    <scope>NUCLEOTIDE SEQUENCE [LARGE SCALE GENOMIC DNA]</scope>
    <source>
        <strain evidence="2 3">172606-1</strain>
    </source>
</reference>
<protein>
    <submittedName>
        <fullName evidence="2">Cell envelope integrity protein CreD</fullName>
    </submittedName>
</protein>